<feature type="domain" description="Putative amidase" evidence="2">
    <location>
        <begin position="176"/>
        <end position="332"/>
    </location>
</feature>
<reference evidence="3" key="1">
    <citation type="submission" date="2020-09" db="EMBL/GenBank/DDBJ databases">
        <title>A novel bacterium of genus Paenibacillus, isolated from South China Sea.</title>
        <authorList>
            <person name="Huang H."/>
            <person name="Mo K."/>
            <person name="Hu Y."/>
        </authorList>
    </citation>
    <scope>NUCLEOTIDE SEQUENCE</scope>
    <source>
        <strain evidence="3">IB182363</strain>
    </source>
</reference>
<comment type="caution">
    <text evidence="3">The sequence shown here is derived from an EMBL/GenBank/DDBJ whole genome shotgun (WGS) entry which is preliminary data.</text>
</comment>
<evidence type="ECO:0000259" key="2">
    <source>
        <dbReference type="Pfam" id="PF12671"/>
    </source>
</evidence>
<proteinExistence type="predicted"/>
<evidence type="ECO:0000256" key="1">
    <source>
        <dbReference type="SAM" id="MobiDB-lite"/>
    </source>
</evidence>
<dbReference type="InterPro" id="IPR024301">
    <property type="entry name" value="Amidase_6"/>
</dbReference>
<accession>A0A927CD55</accession>
<dbReference type="PANTHER" id="PTHR40032">
    <property type="entry name" value="EXPORTED PROTEIN-RELATED"/>
    <property type="match status" value="1"/>
</dbReference>
<dbReference type="Pfam" id="PF12671">
    <property type="entry name" value="Amidase_6"/>
    <property type="match status" value="1"/>
</dbReference>
<dbReference type="PANTHER" id="PTHR40032:SF1">
    <property type="entry name" value="EXPORTED PROTEIN"/>
    <property type="match status" value="1"/>
</dbReference>
<dbReference type="Proteomes" id="UP000639396">
    <property type="component" value="Unassembled WGS sequence"/>
</dbReference>
<dbReference type="RefSeq" id="WP_190931493.1">
    <property type="nucleotide sequence ID" value="NZ_JACXJA010000048.1"/>
</dbReference>
<protein>
    <submittedName>
        <fullName evidence="3">Amidase domain-containing protein</fullName>
    </submittedName>
</protein>
<keyword evidence="4" id="KW-1185">Reference proteome</keyword>
<feature type="region of interest" description="Disordered" evidence="1">
    <location>
        <begin position="120"/>
        <end position="146"/>
    </location>
</feature>
<evidence type="ECO:0000313" key="3">
    <source>
        <dbReference type="EMBL" id="MBD2865873.1"/>
    </source>
</evidence>
<organism evidence="3 4">
    <name type="scientific">Paenibacillus oceani</name>
    <dbReference type="NCBI Taxonomy" id="2772510"/>
    <lineage>
        <taxon>Bacteria</taxon>
        <taxon>Bacillati</taxon>
        <taxon>Bacillota</taxon>
        <taxon>Bacilli</taxon>
        <taxon>Bacillales</taxon>
        <taxon>Paenibacillaceae</taxon>
        <taxon>Paenibacillus</taxon>
    </lineage>
</organism>
<sequence length="340" mass="39303">MFANWKSAIYEYAHRRNRLEVDGDAGQLVPIVSDDRFVRRLEQRIHRVQASRDARGVVALRSEAGMRMRAIDDTERQAVVDLELRLCTEYGQAGQSHREERMNRERIQVVKQGKQWIITNVQPDESERRRPPQSELPFAEAEPEREKQAGLRSVPYLNYGVLSSFAAQPSVRNIPYDRAKAQRYAETWWNKANPAYTSFEVDCTNYVSQCLVAGGAPMNYTGKRESGWWYQGMDGGRELWSYSWAVAHSLKSFLASSKSGLRSEIVHSPRQLTIGDVICYDWDGDGRFQHNTIVTGFDAAGMPLVNAHTIDSRMRYWDYRDSYAWTPNTRYSFFHIADYF</sequence>
<gene>
    <name evidence="3" type="ORF">IDH45_28210</name>
</gene>
<dbReference type="AlphaFoldDB" id="A0A927CD55"/>
<evidence type="ECO:0000313" key="4">
    <source>
        <dbReference type="Proteomes" id="UP000639396"/>
    </source>
</evidence>
<name>A0A927CD55_9BACL</name>
<dbReference type="EMBL" id="JACXJA010000048">
    <property type="protein sequence ID" value="MBD2865873.1"/>
    <property type="molecule type" value="Genomic_DNA"/>
</dbReference>